<keyword evidence="4 19" id="KW-1134">Transmembrane beta strand</keyword>
<dbReference type="Proteomes" id="UP000582981">
    <property type="component" value="Unassembled WGS sequence"/>
</dbReference>
<protein>
    <recommendedName>
        <fullName evidence="18">Metal-pseudopaline receptor CntO</fullName>
    </recommendedName>
</protein>
<evidence type="ECO:0000313" key="25">
    <source>
        <dbReference type="Proteomes" id="UP000582981"/>
    </source>
</evidence>
<dbReference type="PANTHER" id="PTHR32552">
    <property type="entry name" value="FERRICHROME IRON RECEPTOR-RELATED"/>
    <property type="match status" value="1"/>
</dbReference>
<feature type="domain" description="TonB-dependent receptor-like beta-barrel" evidence="22">
    <location>
        <begin position="241"/>
        <end position="681"/>
    </location>
</feature>
<organism evidence="24 25">
    <name type="scientific">Pseudomonas gingeri</name>
    <dbReference type="NCBI Taxonomy" id="117681"/>
    <lineage>
        <taxon>Bacteria</taxon>
        <taxon>Pseudomonadati</taxon>
        <taxon>Pseudomonadota</taxon>
        <taxon>Gammaproteobacteria</taxon>
        <taxon>Pseudomonadales</taxon>
        <taxon>Pseudomonadaceae</taxon>
        <taxon>Pseudomonas</taxon>
    </lineage>
</organism>
<dbReference type="EMBL" id="JACAPU010000027">
    <property type="protein sequence ID" value="NWB49360.1"/>
    <property type="molecule type" value="Genomic_DNA"/>
</dbReference>
<keyword evidence="15 24" id="KW-0675">Receptor</keyword>
<dbReference type="Pfam" id="PF00593">
    <property type="entry name" value="TonB_dep_Rec_b-barrel"/>
    <property type="match status" value="1"/>
</dbReference>
<keyword evidence="12 20" id="KW-0798">TonB box</keyword>
<gene>
    <name evidence="24" type="ORF">HX829_23025</name>
</gene>
<keyword evidence="3 19" id="KW-0813">Transport</keyword>
<evidence type="ECO:0000259" key="22">
    <source>
        <dbReference type="Pfam" id="PF00593"/>
    </source>
</evidence>
<feature type="chain" id="PRO_5031470639" description="Metal-pseudopaline receptor CntO" evidence="21">
    <location>
        <begin position="29"/>
        <end position="712"/>
    </location>
</feature>
<proteinExistence type="inferred from homology"/>
<dbReference type="InterPro" id="IPR012910">
    <property type="entry name" value="Plug_dom"/>
</dbReference>
<evidence type="ECO:0000256" key="8">
    <source>
        <dbReference type="ARBA" id="ARBA00022729"/>
    </source>
</evidence>
<evidence type="ECO:0000256" key="2">
    <source>
        <dbReference type="ARBA" id="ARBA00009810"/>
    </source>
</evidence>
<dbReference type="GO" id="GO:0038023">
    <property type="term" value="F:signaling receptor activity"/>
    <property type="evidence" value="ECO:0007669"/>
    <property type="project" value="InterPro"/>
</dbReference>
<feature type="domain" description="TonB-dependent receptor plug" evidence="23">
    <location>
        <begin position="70"/>
        <end position="168"/>
    </location>
</feature>
<evidence type="ECO:0000256" key="4">
    <source>
        <dbReference type="ARBA" id="ARBA00022452"/>
    </source>
</evidence>
<dbReference type="NCBIfam" id="TIGR01783">
    <property type="entry name" value="TonB-siderophor"/>
    <property type="match status" value="1"/>
</dbReference>
<keyword evidence="9" id="KW-0862">Zinc</keyword>
<evidence type="ECO:0000256" key="12">
    <source>
        <dbReference type="ARBA" id="ARBA00023077"/>
    </source>
</evidence>
<dbReference type="SUPFAM" id="SSF56935">
    <property type="entry name" value="Porins"/>
    <property type="match status" value="1"/>
</dbReference>
<keyword evidence="9" id="KW-0864">Zinc transport</keyword>
<dbReference type="GO" id="GO:0009279">
    <property type="term" value="C:cell outer membrane"/>
    <property type="evidence" value="ECO:0007669"/>
    <property type="project" value="UniProtKB-SubCell"/>
</dbReference>
<dbReference type="Pfam" id="PF07715">
    <property type="entry name" value="Plug"/>
    <property type="match status" value="1"/>
</dbReference>
<dbReference type="InterPro" id="IPR037066">
    <property type="entry name" value="Plug_dom_sf"/>
</dbReference>
<dbReference type="GO" id="GO:0015344">
    <property type="term" value="F:siderophore uptake transmembrane transporter activity"/>
    <property type="evidence" value="ECO:0007669"/>
    <property type="project" value="TreeGrafter"/>
</dbReference>
<dbReference type="AlphaFoldDB" id="A0A7Y7WH72"/>
<comment type="caution">
    <text evidence="24">The sequence shown here is derived from an EMBL/GenBank/DDBJ whole genome shotgun (WGS) entry which is preliminary data.</text>
</comment>
<comment type="function">
    <text evidence="17">Transports the metallophore pseudopaline, which is involved in the acquisition of nickel and zinc, and thus enables bacterial growth inside the host, where metal access is limited. Is probably involved in the import of pseudopaline-metal complexes.</text>
</comment>
<dbReference type="PROSITE" id="PS52016">
    <property type="entry name" value="TONB_DEPENDENT_REC_3"/>
    <property type="match status" value="1"/>
</dbReference>
<evidence type="ECO:0000259" key="23">
    <source>
        <dbReference type="Pfam" id="PF07715"/>
    </source>
</evidence>
<evidence type="ECO:0000256" key="17">
    <source>
        <dbReference type="ARBA" id="ARBA00056786"/>
    </source>
</evidence>
<dbReference type="RefSeq" id="WP_177145102.1">
    <property type="nucleotide sequence ID" value="NZ_JACAPU010000027.1"/>
</dbReference>
<comment type="similarity">
    <text evidence="2 19 20">Belongs to the TonB-dependent receptor family.</text>
</comment>
<evidence type="ECO:0000256" key="14">
    <source>
        <dbReference type="ARBA" id="ARBA00023136"/>
    </source>
</evidence>
<sequence>MPLALSSSGFCLSGLASVLLLLNAPAWAAEGPLTLGTTAVTASEDEPADGPVQGYVARKTVVGTKTAATLLETPQSISVVTRQQMDDQAAQTLDQALRYTPGVYSQDNDLRFDQLSIRGFDADSYLDGLKLNRTTWFANPRIDPWFLERVDVLRGPASVLYGQSGPGGLVDMQSKQPTDTPLHVIQVGVGNDDRYQAGFDFGGPLDDQGKFSYRLTGLGRMADTQTDHIQEQRFAIAPAVSWQIDDDTRLTVLANYQYDPQGGLFNPVPVYGSVLRNPNGNLHPNDYLGDPDRDRFKRTQFSLGYQFSHRFNDTWTFRQNTRYLHDDVDYYQTSLTGPLDADLQTAPLWANVNDEHLGQFAMDNQLQADFATGAIKHSVLMGADLQRLQQQINRGGQYFPNAINIYNPNFSALPTVPVTTSQYTTQSQFGAYVQDQLSLDHWRWLIGARQDWASTYDNQDAKLTGATLSNTRQRDSKLTWRSGLSYVFDNGLAPYASYSESFQPQVGTDREGKTFVPTTGKQYEVGIKYQPVGSRSLYSAAVFDLRQQNVLTTDDVDPNYETQKGEIRSRGLELEAHSELTDNLSLIGFYTWMDQRIVHSNDGDQGEHPTGIPGESASLWADYTFHDGALKGIGFGGGARYFGASYGSSDNQLKVPARTLFDASAHYDVEHWRLALNASNLFNKEYLAYCSNGFLCYWGATRTLQASATYKW</sequence>
<dbReference type="GO" id="GO:0015891">
    <property type="term" value="P:siderophore transport"/>
    <property type="evidence" value="ECO:0007669"/>
    <property type="project" value="InterPro"/>
</dbReference>
<dbReference type="FunFam" id="2.170.130.10:FF:000001">
    <property type="entry name" value="Catecholate siderophore TonB-dependent receptor"/>
    <property type="match status" value="1"/>
</dbReference>
<dbReference type="InterPro" id="IPR000531">
    <property type="entry name" value="Beta-barrel_TonB"/>
</dbReference>
<evidence type="ECO:0000256" key="3">
    <source>
        <dbReference type="ARBA" id="ARBA00022448"/>
    </source>
</evidence>
<comment type="subcellular location">
    <subcellularLocation>
        <location evidence="1 19">Cell outer membrane</location>
        <topology evidence="1 19">Multi-pass membrane protein</topology>
    </subcellularLocation>
</comment>
<keyword evidence="5" id="KW-0410">Iron transport</keyword>
<dbReference type="InterPro" id="IPR039426">
    <property type="entry name" value="TonB-dep_rcpt-like"/>
</dbReference>
<evidence type="ECO:0000256" key="9">
    <source>
        <dbReference type="ARBA" id="ARBA00022906"/>
    </source>
</evidence>
<evidence type="ECO:0000256" key="5">
    <source>
        <dbReference type="ARBA" id="ARBA00022496"/>
    </source>
</evidence>
<dbReference type="PANTHER" id="PTHR32552:SF68">
    <property type="entry name" value="FERRICHROME OUTER MEMBRANE TRANSPORTER_PHAGE RECEPTOR"/>
    <property type="match status" value="1"/>
</dbReference>
<evidence type="ECO:0000256" key="21">
    <source>
        <dbReference type="SAM" id="SignalP"/>
    </source>
</evidence>
<keyword evidence="13" id="KW-0921">Nickel transport</keyword>
<keyword evidence="6" id="KW-0533">Nickel</keyword>
<keyword evidence="16 19" id="KW-0998">Cell outer membrane</keyword>
<evidence type="ECO:0000256" key="16">
    <source>
        <dbReference type="ARBA" id="ARBA00023237"/>
    </source>
</evidence>
<reference evidence="24 25" key="1">
    <citation type="submission" date="2020-04" db="EMBL/GenBank/DDBJ databases">
        <title>Molecular characterization of pseudomonads from Agaricus bisporus reveal novel blotch 2 pathogens in Western Europe.</title>
        <authorList>
            <person name="Taparia T."/>
            <person name="Krijger M."/>
            <person name="Haynes E."/>
            <person name="Elpinstone J.G."/>
            <person name="Noble R."/>
            <person name="Van Der Wolf J."/>
        </authorList>
    </citation>
    <scope>NUCLEOTIDE SEQUENCE [LARGE SCALE GENOMIC DNA]</scope>
    <source>
        <strain evidence="24 25">F1001</strain>
    </source>
</reference>
<evidence type="ECO:0000313" key="24">
    <source>
        <dbReference type="EMBL" id="NWB49360.1"/>
    </source>
</evidence>
<evidence type="ECO:0000256" key="18">
    <source>
        <dbReference type="ARBA" id="ARBA00072467"/>
    </source>
</evidence>
<evidence type="ECO:0000256" key="15">
    <source>
        <dbReference type="ARBA" id="ARBA00023170"/>
    </source>
</evidence>
<dbReference type="CDD" id="cd01347">
    <property type="entry name" value="ligand_gated_channel"/>
    <property type="match status" value="1"/>
</dbReference>
<dbReference type="InterPro" id="IPR036942">
    <property type="entry name" value="Beta-barrel_TonB_sf"/>
</dbReference>
<feature type="signal peptide" evidence="21">
    <location>
        <begin position="1"/>
        <end position="28"/>
    </location>
</feature>
<dbReference type="GO" id="GO:0006829">
    <property type="term" value="P:zinc ion transport"/>
    <property type="evidence" value="ECO:0007669"/>
    <property type="project" value="UniProtKB-KW"/>
</dbReference>
<keyword evidence="7 19" id="KW-0812">Transmembrane</keyword>
<name>A0A7Y7WH72_9PSED</name>
<evidence type="ECO:0000256" key="6">
    <source>
        <dbReference type="ARBA" id="ARBA00022596"/>
    </source>
</evidence>
<evidence type="ECO:0000256" key="11">
    <source>
        <dbReference type="ARBA" id="ARBA00023065"/>
    </source>
</evidence>
<dbReference type="GO" id="GO:0015675">
    <property type="term" value="P:nickel cation transport"/>
    <property type="evidence" value="ECO:0007669"/>
    <property type="project" value="UniProtKB-KW"/>
</dbReference>
<evidence type="ECO:0000256" key="1">
    <source>
        <dbReference type="ARBA" id="ARBA00004571"/>
    </source>
</evidence>
<dbReference type="Gene3D" id="2.170.130.10">
    <property type="entry name" value="TonB-dependent receptor, plug domain"/>
    <property type="match status" value="1"/>
</dbReference>
<dbReference type="InterPro" id="IPR010105">
    <property type="entry name" value="TonB_sidphr_rcpt"/>
</dbReference>
<keyword evidence="10" id="KW-0408">Iron</keyword>
<evidence type="ECO:0000256" key="20">
    <source>
        <dbReference type="RuleBase" id="RU003357"/>
    </source>
</evidence>
<keyword evidence="8 21" id="KW-0732">Signal</keyword>
<evidence type="ECO:0000256" key="7">
    <source>
        <dbReference type="ARBA" id="ARBA00022692"/>
    </source>
</evidence>
<evidence type="ECO:0000256" key="19">
    <source>
        <dbReference type="PROSITE-ProRule" id="PRU01360"/>
    </source>
</evidence>
<evidence type="ECO:0000256" key="10">
    <source>
        <dbReference type="ARBA" id="ARBA00023004"/>
    </source>
</evidence>
<keyword evidence="14 19" id="KW-0472">Membrane</keyword>
<dbReference type="FunFam" id="2.40.170.20:FF:000005">
    <property type="entry name" value="TonB-dependent siderophore receptor"/>
    <property type="match status" value="1"/>
</dbReference>
<dbReference type="Gene3D" id="2.40.170.20">
    <property type="entry name" value="TonB-dependent receptor, beta-barrel domain"/>
    <property type="match status" value="1"/>
</dbReference>
<accession>A0A7Y7WH72</accession>
<evidence type="ECO:0000256" key="13">
    <source>
        <dbReference type="ARBA" id="ARBA00023112"/>
    </source>
</evidence>
<keyword evidence="11" id="KW-0406">Ion transport</keyword>